<dbReference type="EnsemblMetazoa" id="AFAF000280-RA">
    <property type="protein sequence ID" value="AFAF000280-PA"/>
    <property type="gene ID" value="AFAF000280"/>
</dbReference>
<evidence type="ECO:0000313" key="3">
    <source>
        <dbReference type="EnsemblMetazoa" id="AFAF000280-PA"/>
    </source>
</evidence>
<reference evidence="4" key="1">
    <citation type="submission" date="2014-01" db="EMBL/GenBank/DDBJ databases">
        <title>The Genome Sequence of Anopheles farauti FAR1 (V2).</title>
        <authorList>
            <consortium name="The Broad Institute Genomics Platform"/>
            <person name="Neafsey D.E."/>
            <person name="Besansky N."/>
            <person name="Howell P."/>
            <person name="Walton C."/>
            <person name="Young S.K."/>
            <person name="Zeng Q."/>
            <person name="Gargeya S."/>
            <person name="Fitzgerald M."/>
            <person name="Haas B."/>
            <person name="Abouelleil A."/>
            <person name="Allen A.W."/>
            <person name="Alvarado L."/>
            <person name="Arachchi H.M."/>
            <person name="Berlin A.M."/>
            <person name="Chapman S.B."/>
            <person name="Gainer-Dewar J."/>
            <person name="Goldberg J."/>
            <person name="Griggs A."/>
            <person name="Gujja S."/>
            <person name="Hansen M."/>
            <person name="Howarth C."/>
            <person name="Imamovic A."/>
            <person name="Ireland A."/>
            <person name="Larimer J."/>
            <person name="McCowan C."/>
            <person name="Murphy C."/>
            <person name="Pearson M."/>
            <person name="Poon T.W."/>
            <person name="Priest M."/>
            <person name="Roberts A."/>
            <person name="Saif S."/>
            <person name="Shea T."/>
            <person name="Sisk P."/>
            <person name="Sykes S."/>
            <person name="Wortman J."/>
            <person name="Nusbaum C."/>
            <person name="Birren B."/>
        </authorList>
    </citation>
    <scope>NUCLEOTIDE SEQUENCE [LARGE SCALE GENOMIC DNA]</scope>
    <source>
        <strain evidence="4">FAR1</strain>
    </source>
</reference>
<evidence type="ECO:0000313" key="4">
    <source>
        <dbReference type="Proteomes" id="UP000075886"/>
    </source>
</evidence>
<evidence type="ECO:0000256" key="2">
    <source>
        <dbReference type="SAM" id="Phobius"/>
    </source>
</evidence>
<organism evidence="3 4">
    <name type="scientific">Anopheles farauti</name>
    <dbReference type="NCBI Taxonomy" id="69004"/>
    <lineage>
        <taxon>Eukaryota</taxon>
        <taxon>Metazoa</taxon>
        <taxon>Ecdysozoa</taxon>
        <taxon>Arthropoda</taxon>
        <taxon>Hexapoda</taxon>
        <taxon>Insecta</taxon>
        <taxon>Pterygota</taxon>
        <taxon>Neoptera</taxon>
        <taxon>Endopterygota</taxon>
        <taxon>Diptera</taxon>
        <taxon>Nematocera</taxon>
        <taxon>Culicoidea</taxon>
        <taxon>Culicidae</taxon>
        <taxon>Anophelinae</taxon>
        <taxon>Anopheles</taxon>
    </lineage>
</organism>
<dbReference type="Proteomes" id="UP000075886">
    <property type="component" value="Unassembled WGS sequence"/>
</dbReference>
<evidence type="ECO:0000256" key="1">
    <source>
        <dbReference type="SAM" id="MobiDB-lite"/>
    </source>
</evidence>
<keyword evidence="2" id="KW-1133">Transmembrane helix</keyword>
<proteinExistence type="predicted"/>
<dbReference type="PANTHER" id="PTHR33426:SF46">
    <property type="entry name" value="PRE-RRNA-PROCESSING PROTEIN IPI1 N-TERMINAL DOMAIN-CONTAINING PROTEIN"/>
    <property type="match status" value="1"/>
</dbReference>
<keyword evidence="2" id="KW-0812">Transmembrane</keyword>
<feature type="transmembrane region" description="Helical" evidence="2">
    <location>
        <begin position="224"/>
        <end position="245"/>
    </location>
</feature>
<dbReference type="AlphaFoldDB" id="A0A182PZV6"/>
<protein>
    <submittedName>
        <fullName evidence="3">Uncharacterized protein</fullName>
    </submittedName>
</protein>
<name>A0A182PZV6_9DIPT</name>
<keyword evidence="4" id="KW-1185">Reference proteome</keyword>
<dbReference type="EMBL" id="AXCN02002117">
    <property type="status" value="NOT_ANNOTATED_CDS"/>
    <property type="molecule type" value="Genomic_DNA"/>
</dbReference>
<keyword evidence="2" id="KW-0472">Membrane</keyword>
<dbReference type="VEuPathDB" id="VectorBase:AFAF000280"/>
<accession>A0A182PZV6</accession>
<sequence length="349" mass="39862">MDVICNNSPFRCHWRNLWYRKQEHMQKIDDRIISVRTMPTHTSPMNRSYVGSSICSVPMAAPPSPSRPRPFSRSPLCSEPNEKPERSRTRSITKRNQPVVESRGSGRASTHALAGKTMPTVSIKQVFIAPAKTFSYEYRHCFDCVSRITVASFPHDRTAFRLCTAVCYSSLARLLTLLLMHRHYVTRQIRRIGERFRTVLTAVRLFQRVRPHVLLQRPPLRERAWTVLAGVWFFVTVAPQMRFVVFPQHKRLVAHIANERANRIVTLDVCPVLRTRPEPCLTDRAPKRFVSRVDPLVFLQVAALGESFRAVLTFERLHTIVPIQVLVVSGFVGKLLIAHCAPVALGVVV</sequence>
<reference evidence="3" key="2">
    <citation type="submission" date="2020-05" db="UniProtKB">
        <authorList>
            <consortium name="EnsemblMetazoa"/>
        </authorList>
    </citation>
    <scope>IDENTIFICATION</scope>
    <source>
        <strain evidence="3">FAR1</strain>
    </source>
</reference>
<feature type="region of interest" description="Disordered" evidence="1">
    <location>
        <begin position="60"/>
        <end position="113"/>
    </location>
</feature>
<dbReference type="PANTHER" id="PTHR33426">
    <property type="entry name" value="C2H2-TYPE DOMAIN-CONTAINING PROTEIN"/>
    <property type="match status" value="1"/>
</dbReference>